<organism evidence="3 4">
    <name type="scientific">Methanobacterium alkalithermotolerans</name>
    <dbReference type="NCBI Taxonomy" id="2731220"/>
    <lineage>
        <taxon>Archaea</taxon>
        <taxon>Methanobacteriati</taxon>
        <taxon>Methanobacteriota</taxon>
        <taxon>Methanomada group</taxon>
        <taxon>Methanobacteria</taxon>
        <taxon>Methanobacteriales</taxon>
        <taxon>Methanobacteriaceae</taxon>
        <taxon>Methanobacterium</taxon>
    </lineage>
</organism>
<dbReference type="KEGG" id="meme:HYG87_07430"/>
<keyword evidence="4" id="KW-1185">Reference proteome</keyword>
<dbReference type="InterPro" id="IPR004370">
    <property type="entry name" value="4-OT-like_dom"/>
</dbReference>
<dbReference type="RefSeq" id="WP_211532559.1">
    <property type="nucleotide sequence ID" value="NZ_CP058560.1"/>
</dbReference>
<dbReference type="OrthoDB" id="358896at2157"/>
<sequence length="62" mass="6984">MPVIHIDSNKLSRKQKRELVKVITKVSSEIMKLPENAITIIIREVEAEDVGLGGQLLCDRDL</sequence>
<dbReference type="Pfam" id="PF01361">
    <property type="entry name" value="Tautomerase"/>
    <property type="match status" value="1"/>
</dbReference>
<accession>A0A8T8K921</accession>
<dbReference type="SUPFAM" id="SSF55331">
    <property type="entry name" value="Tautomerase/MIF"/>
    <property type="match status" value="1"/>
</dbReference>
<proteinExistence type="predicted"/>
<dbReference type="InterPro" id="IPR014347">
    <property type="entry name" value="Tautomerase/MIF_sf"/>
</dbReference>
<dbReference type="AlphaFoldDB" id="A0A8T8K921"/>
<name>A0A8T8K921_9EURY</name>
<reference evidence="3" key="1">
    <citation type="submission" date="2020-07" db="EMBL/GenBank/DDBJ databases">
        <title>Methanobacterium. sp. MethCan genome.</title>
        <authorList>
            <person name="Postec A."/>
            <person name="Quemeneur M."/>
        </authorList>
    </citation>
    <scope>NUCLEOTIDE SEQUENCE</scope>
    <source>
        <strain evidence="3">MethCAN</strain>
    </source>
</reference>
<protein>
    <submittedName>
        <fullName evidence="3">4-oxalocrotonate tautomerase family protein</fullName>
    </submittedName>
</protein>
<gene>
    <name evidence="3" type="ORF">HYG87_07430</name>
</gene>
<evidence type="ECO:0000313" key="4">
    <source>
        <dbReference type="Proteomes" id="UP000681041"/>
    </source>
</evidence>
<dbReference type="NCBIfam" id="NF041920">
    <property type="entry name" value="DmpI"/>
    <property type="match status" value="1"/>
</dbReference>
<feature type="domain" description="4-oxalocrotonate tautomerase-like" evidence="2">
    <location>
        <begin position="2"/>
        <end position="58"/>
    </location>
</feature>
<dbReference type="GeneID" id="64820585"/>
<dbReference type="GO" id="GO:0016853">
    <property type="term" value="F:isomerase activity"/>
    <property type="evidence" value="ECO:0007669"/>
    <property type="project" value="UniProtKB-KW"/>
</dbReference>
<dbReference type="Gene3D" id="3.30.429.10">
    <property type="entry name" value="Macrophage Migration Inhibitory Factor"/>
    <property type="match status" value="1"/>
</dbReference>
<keyword evidence="1" id="KW-0413">Isomerase</keyword>
<evidence type="ECO:0000313" key="3">
    <source>
        <dbReference type="EMBL" id="QUH23603.1"/>
    </source>
</evidence>
<dbReference type="EMBL" id="CP058560">
    <property type="protein sequence ID" value="QUH23603.1"/>
    <property type="molecule type" value="Genomic_DNA"/>
</dbReference>
<evidence type="ECO:0000256" key="1">
    <source>
        <dbReference type="ARBA" id="ARBA00023235"/>
    </source>
</evidence>
<dbReference type="Proteomes" id="UP000681041">
    <property type="component" value="Chromosome"/>
</dbReference>
<evidence type="ECO:0000259" key="2">
    <source>
        <dbReference type="Pfam" id="PF01361"/>
    </source>
</evidence>